<evidence type="ECO:0000313" key="2">
    <source>
        <dbReference type="EMBL" id="PFX18397.1"/>
    </source>
</evidence>
<feature type="region of interest" description="Disordered" evidence="1">
    <location>
        <begin position="227"/>
        <end position="255"/>
    </location>
</feature>
<dbReference type="InterPro" id="IPR001106">
    <property type="entry name" value="Aromatic_Lyase"/>
</dbReference>
<dbReference type="Pfam" id="PF00221">
    <property type="entry name" value="Lyase_aromatic"/>
    <property type="match status" value="1"/>
</dbReference>
<evidence type="ECO:0000256" key="1">
    <source>
        <dbReference type="SAM" id="MobiDB-lite"/>
    </source>
</evidence>
<dbReference type="Proteomes" id="UP000225706">
    <property type="component" value="Unassembled WGS sequence"/>
</dbReference>
<dbReference type="GO" id="GO:0016829">
    <property type="term" value="F:lyase activity"/>
    <property type="evidence" value="ECO:0007669"/>
    <property type="project" value="UniProtKB-KW"/>
</dbReference>
<dbReference type="InterPro" id="IPR008948">
    <property type="entry name" value="L-Aspartase-like"/>
</dbReference>
<keyword evidence="3" id="KW-1185">Reference proteome</keyword>
<organism evidence="2 3">
    <name type="scientific">Stylophora pistillata</name>
    <name type="common">Smooth cauliflower coral</name>
    <dbReference type="NCBI Taxonomy" id="50429"/>
    <lineage>
        <taxon>Eukaryota</taxon>
        <taxon>Metazoa</taxon>
        <taxon>Cnidaria</taxon>
        <taxon>Anthozoa</taxon>
        <taxon>Hexacorallia</taxon>
        <taxon>Scleractinia</taxon>
        <taxon>Astrocoeniina</taxon>
        <taxon>Pocilloporidae</taxon>
        <taxon>Stylophora</taxon>
    </lineage>
</organism>
<accession>A0A2B4RPY3</accession>
<dbReference type="OrthoDB" id="10051290at2759"/>
<dbReference type="STRING" id="50429.A0A2B4RPY3"/>
<dbReference type="Gene3D" id="1.20.200.10">
    <property type="entry name" value="Fumarase/aspartase (Central domain)"/>
    <property type="match status" value="2"/>
</dbReference>
<dbReference type="EMBL" id="LSMT01000413">
    <property type="protein sequence ID" value="PFX18397.1"/>
    <property type="molecule type" value="Genomic_DNA"/>
</dbReference>
<comment type="caution">
    <text evidence="2">The sequence shown here is derived from an EMBL/GenBank/DDBJ whole genome shotgun (WGS) entry which is preliminary data.</text>
</comment>
<feature type="compositionally biased region" description="Low complexity" evidence="1">
    <location>
        <begin position="314"/>
        <end position="325"/>
    </location>
</feature>
<sequence>MALDNSIRARQERPSTSRLIGPYFPVGLAVSPEEPTAFNFQLFLFDSLRLPRGLFPEDVDEQVQFGDLDQCRDYCARYVASREEWCEQQPRSTDRSQEMRGELSKETMFHQAGHALSDKMRTGNEWFDRHLEDLRVDDFGNVMHLRAPHWSDISAQFTHGFPRRLIAHSHGGLLPGNVEVAARISNQAVRSISTGDIAAFTSRTMIEGLGLTTSELMLARINAIKHAGKRDKPARLSPPTSEEDEAGSSSGTESQLSVGWDIAGESQTLPPGGPGTEEHDTAIRKHVESLVRRFVSTTPVIEELGVRAGPGTEPQPQSLQSGSSGYRQRRRRTTPRRAVLPQEMSTSRVSGKQPGEATSPPPPAGGPRRALLALPAIRASRLPSEESLDRLEWFLRANQPCDPTTVRGVVNDTIDFVQDVITTEFNSATDNPESFRKGQLLFTRSTVFFAAKHNGTVLDYLAIGVHELAHMSERRIERLVNPVLAIELSAACQGIEFLPPLKTTEPLESLYSLVRKLVKPWDKDRYMAPDIEAVLELVKEGKVHVKVYQSAG</sequence>
<feature type="region of interest" description="Disordered" evidence="1">
    <location>
        <begin position="302"/>
        <end position="369"/>
    </location>
</feature>
<reference evidence="3" key="1">
    <citation type="journal article" date="2017" name="bioRxiv">
        <title>Comparative analysis of the genomes of Stylophora pistillata and Acropora digitifera provides evidence for extensive differences between species of corals.</title>
        <authorList>
            <person name="Voolstra C.R."/>
            <person name="Li Y."/>
            <person name="Liew Y.J."/>
            <person name="Baumgarten S."/>
            <person name="Zoccola D."/>
            <person name="Flot J.-F."/>
            <person name="Tambutte S."/>
            <person name="Allemand D."/>
            <person name="Aranda M."/>
        </authorList>
    </citation>
    <scope>NUCLEOTIDE SEQUENCE [LARGE SCALE GENOMIC DNA]</scope>
</reference>
<name>A0A2B4RPY3_STYPI</name>
<evidence type="ECO:0000313" key="3">
    <source>
        <dbReference type="Proteomes" id="UP000225706"/>
    </source>
</evidence>
<dbReference type="AlphaFoldDB" id="A0A2B4RPY3"/>
<protein>
    <submittedName>
        <fullName evidence="2">Histidine ammonia-lyase</fullName>
    </submittedName>
</protein>
<gene>
    <name evidence="2" type="primary">Hal</name>
    <name evidence="2" type="ORF">AWC38_SpisGene17243</name>
</gene>
<keyword evidence="2" id="KW-0456">Lyase</keyword>
<proteinExistence type="predicted"/>
<dbReference type="SUPFAM" id="SSF48557">
    <property type="entry name" value="L-aspartase-like"/>
    <property type="match status" value="1"/>
</dbReference>